<accession>A0AAN6BUA3</accession>
<comment type="caution">
    <text evidence="1">The sequence shown here is derived from an EMBL/GenBank/DDBJ whole genome shotgun (WGS) entry which is preliminary data.</text>
</comment>
<dbReference type="Proteomes" id="UP000537989">
    <property type="component" value="Unassembled WGS sequence"/>
</dbReference>
<reference evidence="1 2" key="1">
    <citation type="submission" date="2020-02" db="EMBL/GenBank/DDBJ databases">
        <title>Identification and distribution of gene clusters putatively required for synthesis of sphingolipid metabolism inhibitors in phylogenetically diverse species of the filamentous fungus Fusarium.</title>
        <authorList>
            <person name="Kim H.-S."/>
            <person name="Busman M."/>
            <person name="Brown D.W."/>
            <person name="Divon H."/>
            <person name="Uhlig S."/>
            <person name="Proctor R.H."/>
        </authorList>
    </citation>
    <scope>NUCLEOTIDE SEQUENCE [LARGE SCALE GENOMIC DNA]</scope>
    <source>
        <strain evidence="1 2">NRRL 2903</strain>
    </source>
</reference>
<protein>
    <submittedName>
        <fullName evidence="1">Uncharacterized protein</fullName>
    </submittedName>
</protein>
<keyword evidence="2" id="KW-1185">Reference proteome</keyword>
<name>A0AAN6BUA3_FUSAU</name>
<evidence type="ECO:0000313" key="1">
    <source>
        <dbReference type="EMBL" id="KAF5227881.1"/>
    </source>
</evidence>
<organism evidence="1 2">
    <name type="scientific">Fusarium austroamericanum</name>
    <dbReference type="NCBI Taxonomy" id="282268"/>
    <lineage>
        <taxon>Eukaryota</taxon>
        <taxon>Fungi</taxon>
        <taxon>Dikarya</taxon>
        <taxon>Ascomycota</taxon>
        <taxon>Pezizomycotina</taxon>
        <taxon>Sordariomycetes</taxon>
        <taxon>Hypocreomycetidae</taxon>
        <taxon>Hypocreales</taxon>
        <taxon>Nectriaceae</taxon>
        <taxon>Fusarium</taxon>
    </lineage>
</organism>
<sequence>MYDVSLPSHSITWVTPAAGSRLHRALTILLLSLISISAGPEWLLESLSIRRARLLSLDTISFLAPCKAGVHGRLAVVTFNRDICDRIYNHDKAQHVPRDQLPDVRDAATPKLTVKDFGATLYPDSWTDFHFSISNPQHVQRWELYRNTISILELDGPNTDHLGDVNYHAMQLLSPDADTRFWTTVAALHSSPELRRAVGMLPALLSDESREPCTTYIASMLMHPQGWYMFCRPFTVPSLLAHFSYRWGVRLGAMCHQCSATYRAFVNGNLEHTLAPYPECMVFKPPPGGQQVGGGSCRNCIRYNPGHECEWAHFTQAKKSLEREGPDSISFAGKNWATENRNAQYFSMGRLNSVDCTVICRVAMGPIVYDTDGRALSIAPTEETQAMQPIAEPIPIQLGSTARCIIHGLTPTPSSQKGTEHSTRVTLAGTHCNAMYT</sequence>
<dbReference type="AlphaFoldDB" id="A0AAN6BUA3"/>
<gene>
    <name evidence="1" type="ORF">FAUST_11478</name>
</gene>
<proteinExistence type="predicted"/>
<dbReference type="EMBL" id="JAAMOD010000526">
    <property type="protein sequence ID" value="KAF5227881.1"/>
    <property type="molecule type" value="Genomic_DNA"/>
</dbReference>
<evidence type="ECO:0000313" key="2">
    <source>
        <dbReference type="Proteomes" id="UP000537989"/>
    </source>
</evidence>